<gene>
    <name evidence="3" type="ORF">A3B54_04325</name>
</gene>
<sequence length="464" mass="52957">MILPAFTDNFRKFAKLALIIIIALSLRISKIEAAFPFDFDQQVPAATAYDFFVNHKITLIGQELSFPGFFIGPLYNWVQFIPYGLCNLAPDCIPYFSIILGLLSIGLLFLVLKKIFDAKTALIASSIYAFSFAAISHEIGINGNSFLFLSSIGLLFFLWKYFSGEDKYFLAGVFLAGIITVNFNPIFILSTAAFSLSGLMRRNKSLPLFFVAPFTFLVNYIPLMIFNSRHDNIILKGLQNFITESPTTSDYLERSVFLLKRVAIPFYSNYLFQSVNLIFILATIFLIIFGFYALLKTKERFLLFLPIWIATTVLGLVFYKGHIPDYYFQQTLLAFIILVAFALRQSLVIFVLFTIVFLFTNINTAVNYKTPINYRIKKEAVNYIINDSAGESFNVYYDMPPGINTGYSYLFKIKEKEPQEGGKNLYILEFSDPTQFTSYKYHKSFPDKKISVKVTGFVHIVSVK</sequence>
<keyword evidence="1" id="KW-0812">Transmembrane</keyword>
<keyword evidence="1" id="KW-0472">Membrane</keyword>
<evidence type="ECO:0000256" key="1">
    <source>
        <dbReference type="SAM" id="Phobius"/>
    </source>
</evidence>
<reference evidence="3 4" key="1">
    <citation type="journal article" date="2016" name="Nat. Commun.">
        <title>Thousands of microbial genomes shed light on interconnected biogeochemical processes in an aquifer system.</title>
        <authorList>
            <person name="Anantharaman K."/>
            <person name="Brown C.T."/>
            <person name="Hug L.A."/>
            <person name="Sharon I."/>
            <person name="Castelle C.J."/>
            <person name="Probst A.J."/>
            <person name="Thomas B.C."/>
            <person name="Singh A."/>
            <person name="Wilkins M.J."/>
            <person name="Karaoz U."/>
            <person name="Brodie E.L."/>
            <person name="Williams K.H."/>
            <person name="Hubbard S.S."/>
            <person name="Banfield J.F."/>
        </authorList>
    </citation>
    <scope>NUCLEOTIDE SEQUENCE [LARGE SCALE GENOMIC DNA]</scope>
</reference>
<keyword evidence="1" id="KW-1133">Transmembrane helix</keyword>
<feature type="transmembrane region" description="Helical" evidence="1">
    <location>
        <begin position="349"/>
        <end position="368"/>
    </location>
</feature>
<protein>
    <recommendedName>
        <fullName evidence="2">Glycosyltransferase RgtA/B/C/D-like domain-containing protein</fullName>
    </recommendedName>
</protein>
<dbReference type="AlphaFoldDB" id="A0A1F5H2V2"/>
<dbReference type="EMBL" id="MFBT01000036">
    <property type="protein sequence ID" value="OGD98463.1"/>
    <property type="molecule type" value="Genomic_DNA"/>
</dbReference>
<feature type="transmembrane region" description="Helical" evidence="1">
    <location>
        <begin position="169"/>
        <end position="194"/>
    </location>
</feature>
<evidence type="ECO:0000313" key="3">
    <source>
        <dbReference type="EMBL" id="OGD98463.1"/>
    </source>
</evidence>
<proteinExistence type="predicted"/>
<dbReference type="Pfam" id="PF13231">
    <property type="entry name" value="PMT_2"/>
    <property type="match status" value="1"/>
</dbReference>
<comment type="caution">
    <text evidence="3">The sequence shown here is derived from an EMBL/GenBank/DDBJ whole genome shotgun (WGS) entry which is preliminary data.</text>
</comment>
<feature type="transmembrane region" description="Helical" evidence="1">
    <location>
        <begin position="270"/>
        <end position="295"/>
    </location>
</feature>
<feature type="domain" description="Glycosyltransferase RgtA/B/C/D-like" evidence="2">
    <location>
        <begin position="73"/>
        <end position="222"/>
    </location>
</feature>
<evidence type="ECO:0000313" key="4">
    <source>
        <dbReference type="Proteomes" id="UP000177039"/>
    </source>
</evidence>
<organism evidence="3 4">
    <name type="scientific">Candidatus Curtissbacteria bacterium RIFCSPLOWO2_01_FULL_42_50</name>
    <dbReference type="NCBI Taxonomy" id="1797730"/>
    <lineage>
        <taxon>Bacteria</taxon>
        <taxon>Candidatus Curtissiibacteriota</taxon>
    </lineage>
</organism>
<dbReference type="Proteomes" id="UP000177039">
    <property type="component" value="Unassembled WGS sequence"/>
</dbReference>
<feature type="transmembrane region" description="Helical" evidence="1">
    <location>
        <begin position="93"/>
        <end position="112"/>
    </location>
</feature>
<name>A0A1F5H2V2_9BACT</name>
<evidence type="ECO:0000259" key="2">
    <source>
        <dbReference type="Pfam" id="PF13231"/>
    </source>
</evidence>
<feature type="transmembrane region" description="Helical" evidence="1">
    <location>
        <begin position="301"/>
        <end position="319"/>
    </location>
</feature>
<feature type="transmembrane region" description="Helical" evidence="1">
    <location>
        <begin position="206"/>
        <end position="226"/>
    </location>
</feature>
<feature type="transmembrane region" description="Helical" evidence="1">
    <location>
        <begin position="145"/>
        <end position="162"/>
    </location>
</feature>
<accession>A0A1F5H2V2</accession>
<dbReference type="InterPro" id="IPR038731">
    <property type="entry name" value="RgtA/B/C-like"/>
</dbReference>